<keyword evidence="5" id="KW-1185">Reference proteome</keyword>
<evidence type="ECO:0000313" key="3">
    <source>
        <dbReference type="EMBL" id="CAJ0862594.1"/>
    </source>
</evidence>
<feature type="region of interest" description="Disordered" evidence="1">
    <location>
        <begin position="1"/>
        <end position="21"/>
    </location>
</feature>
<dbReference type="Proteomes" id="UP001190452">
    <property type="component" value="Unassembled WGS sequence"/>
</dbReference>
<protein>
    <submittedName>
        <fullName evidence="2">Uncharacterized protein</fullName>
    </submittedName>
</protein>
<gene>
    <name evidence="3" type="ORF">R77569_01539</name>
    <name evidence="2" type="ORF">R77591_00978</name>
</gene>
<comment type="caution">
    <text evidence="2">The sequence shown here is derived from an EMBL/GenBank/DDBJ whole genome shotgun (WGS) entry which is preliminary data.</text>
</comment>
<accession>A0AAD2AIT6</accession>
<dbReference type="Proteomes" id="UP001190002">
    <property type="component" value="Unassembled WGS sequence"/>
</dbReference>
<evidence type="ECO:0000313" key="5">
    <source>
        <dbReference type="Proteomes" id="UP001190452"/>
    </source>
</evidence>
<dbReference type="EMBL" id="CATVXE010000003">
    <property type="protein sequence ID" value="CAJ0680710.1"/>
    <property type="molecule type" value="Genomic_DNA"/>
</dbReference>
<dbReference type="EMBL" id="CAUDKV010000005">
    <property type="protein sequence ID" value="CAJ0862594.1"/>
    <property type="molecule type" value="Genomic_DNA"/>
</dbReference>
<evidence type="ECO:0000313" key="2">
    <source>
        <dbReference type="EMBL" id="CAJ0680710.1"/>
    </source>
</evidence>
<dbReference type="AlphaFoldDB" id="A0AAD2AIT6"/>
<name>A0AAD2AIT6_9RALS</name>
<proteinExistence type="predicted"/>
<organism evidence="2 4">
    <name type="scientific">Ralstonia mannitolilytica</name>
    <dbReference type="NCBI Taxonomy" id="105219"/>
    <lineage>
        <taxon>Bacteria</taxon>
        <taxon>Pseudomonadati</taxon>
        <taxon>Pseudomonadota</taxon>
        <taxon>Betaproteobacteria</taxon>
        <taxon>Burkholderiales</taxon>
        <taxon>Burkholderiaceae</taxon>
        <taxon>Ralstonia</taxon>
    </lineage>
</organism>
<evidence type="ECO:0000256" key="1">
    <source>
        <dbReference type="SAM" id="MobiDB-lite"/>
    </source>
</evidence>
<reference evidence="2 5" key="1">
    <citation type="submission" date="2023-07" db="EMBL/GenBank/DDBJ databases">
        <authorList>
            <person name="Peeters C."/>
        </authorList>
    </citation>
    <scope>NUCLEOTIDE SEQUENCE</scope>
    <source>
        <strain evidence="3 5">R-77569</strain>
        <strain evidence="2">R-77591</strain>
    </source>
</reference>
<evidence type="ECO:0000313" key="4">
    <source>
        <dbReference type="Proteomes" id="UP001190002"/>
    </source>
</evidence>
<sequence length="64" mass="6845">MKRNAVIRSISHATSSTAGDAYSEYQKGAQSARGFLHAVFNRNAAGNARATTAASTPEHPEQQR</sequence>